<evidence type="ECO:0000256" key="5">
    <source>
        <dbReference type="SAM" id="MobiDB-lite"/>
    </source>
</evidence>
<keyword evidence="1" id="KW-0229">DNA integration</keyword>
<gene>
    <name evidence="8" type="ORF">GCM10009839_38870</name>
</gene>
<dbReference type="InterPro" id="IPR010998">
    <property type="entry name" value="Integrase_recombinase_N"/>
</dbReference>
<dbReference type="PROSITE" id="PS51898">
    <property type="entry name" value="TYR_RECOMBINASE"/>
    <property type="match status" value="1"/>
</dbReference>
<dbReference type="InterPro" id="IPR052925">
    <property type="entry name" value="Phage_Integrase-like_Recomb"/>
</dbReference>
<evidence type="ECO:0000256" key="3">
    <source>
        <dbReference type="ARBA" id="ARBA00023172"/>
    </source>
</evidence>
<evidence type="ECO:0000256" key="4">
    <source>
        <dbReference type="PROSITE-ProRule" id="PRU01248"/>
    </source>
</evidence>
<feature type="domain" description="Tyr recombinase" evidence="6">
    <location>
        <begin position="123"/>
        <end position="323"/>
    </location>
</feature>
<dbReference type="PROSITE" id="PS51900">
    <property type="entry name" value="CB"/>
    <property type="match status" value="1"/>
</dbReference>
<feature type="region of interest" description="Disordered" evidence="5">
    <location>
        <begin position="1"/>
        <end position="31"/>
    </location>
</feature>
<dbReference type="Proteomes" id="UP001500751">
    <property type="component" value="Unassembled WGS sequence"/>
</dbReference>
<accession>A0ABN2UF83</accession>
<dbReference type="EMBL" id="BAAAQN010000021">
    <property type="protein sequence ID" value="GAA2034565.1"/>
    <property type="molecule type" value="Genomic_DNA"/>
</dbReference>
<evidence type="ECO:0000256" key="2">
    <source>
        <dbReference type="ARBA" id="ARBA00023125"/>
    </source>
</evidence>
<evidence type="ECO:0000256" key="1">
    <source>
        <dbReference type="ARBA" id="ARBA00022908"/>
    </source>
</evidence>
<feature type="domain" description="Core-binding (CB)" evidence="7">
    <location>
        <begin position="10"/>
        <end position="94"/>
    </location>
</feature>
<dbReference type="PANTHER" id="PTHR34605:SF4">
    <property type="entry name" value="DNA ADENINE METHYLTRANSFERASE"/>
    <property type="match status" value="1"/>
</dbReference>
<keyword evidence="2 4" id="KW-0238">DNA-binding</keyword>
<dbReference type="SUPFAM" id="SSF47823">
    <property type="entry name" value="lambda integrase-like, N-terminal domain"/>
    <property type="match status" value="1"/>
</dbReference>
<comment type="caution">
    <text evidence="8">The sequence shown here is derived from an EMBL/GenBank/DDBJ whole genome shotgun (WGS) entry which is preliminary data.</text>
</comment>
<dbReference type="PANTHER" id="PTHR34605">
    <property type="entry name" value="PHAGE_INTEGRASE DOMAIN-CONTAINING PROTEIN"/>
    <property type="match status" value="1"/>
</dbReference>
<dbReference type="Pfam" id="PF02899">
    <property type="entry name" value="Phage_int_SAM_1"/>
    <property type="match status" value="1"/>
</dbReference>
<dbReference type="Gene3D" id="1.10.443.10">
    <property type="entry name" value="Intergrase catalytic core"/>
    <property type="match status" value="1"/>
</dbReference>
<sequence>MSVAAFEPTPNPERAVSERTRQRISDGMSDNTRRAYDRNLTAFTAWCSSTGRSPLPCTAETVAEYVTVLCDAGRAPATVEQHIAAIRTAHRLAGYEHQPVTTAARLVLRSYRRERAQTGKRTRKAPPMVLDALRPMVEASNPDAAAGLRDRLLLVLGFALMGRRSELAALNLDDVAETADGLLVTIRMSKTDQDAVGEEVAIPRGQHADTDPVRILAAWRALLAENGITGGRLLRGVDRHGRIGESISTDGINRAVRTAALRAKVPNAEKYTAHSLRAGGATASYKAGNPVSAIAQHGRWAEKSPVVLGYIRSVDKWTSNPMNGVGL</sequence>
<keyword evidence="9" id="KW-1185">Reference proteome</keyword>
<proteinExistence type="predicted"/>
<protein>
    <submittedName>
        <fullName evidence="8">Site-specific integrase</fullName>
    </submittedName>
</protein>
<name>A0ABN2UF83_9ACTN</name>
<dbReference type="InterPro" id="IPR011010">
    <property type="entry name" value="DNA_brk_join_enz"/>
</dbReference>
<evidence type="ECO:0000259" key="7">
    <source>
        <dbReference type="PROSITE" id="PS51900"/>
    </source>
</evidence>
<organism evidence="8 9">
    <name type="scientific">Catenulispora yoronensis</name>
    <dbReference type="NCBI Taxonomy" id="450799"/>
    <lineage>
        <taxon>Bacteria</taxon>
        <taxon>Bacillati</taxon>
        <taxon>Actinomycetota</taxon>
        <taxon>Actinomycetes</taxon>
        <taxon>Catenulisporales</taxon>
        <taxon>Catenulisporaceae</taxon>
        <taxon>Catenulispora</taxon>
    </lineage>
</organism>
<evidence type="ECO:0000313" key="9">
    <source>
        <dbReference type="Proteomes" id="UP001500751"/>
    </source>
</evidence>
<reference evidence="8 9" key="1">
    <citation type="journal article" date="2019" name="Int. J. Syst. Evol. Microbiol.">
        <title>The Global Catalogue of Microorganisms (GCM) 10K type strain sequencing project: providing services to taxonomists for standard genome sequencing and annotation.</title>
        <authorList>
            <consortium name="The Broad Institute Genomics Platform"/>
            <consortium name="The Broad Institute Genome Sequencing Center for Infectious Disease"/>
            <person name="Wu L."/>
            <person name="Ma J."/>
        </authorList>
    </citation>
    <scope>NUCLEOTIDE SEQUENCE [LARGE SCALE GENOMIC DNA]</scope>
    <source>
        <strain evidence="8 9">JCM 16014</strain>
    </source>
</reference>
<dbReference type="InterPro" id="IPR002104">
    <property type="entry name" value="Integrase_catalytic"/>
</dbReference>
<evidence type="ECO:0000259" key="6">
    <source>
        <dbReference type="PROSITE" id="PS51898"/>
    </source>
</evidence>
<feature type="compositionally biased region" description="Basic and acidic residues" evidence="5">
    <location>
        <begin position="15"/>
        <end position="24"/>
    </location>
</feature>
<keyword evidence="3" id="KW-0233">DNA recombination</keyword>
<dbReference type="InterPro" id="IPR013762">
    <property type="entry name" value="Integrase-like_cat_sf"/>
</dbReference>
<dbReference type="RefSeq" id="WP_344667040.1">
    <property type="nucleotide sequence ID" value="NZ_BAAAQN010000021.1"/>
</dbReference>
<evidence type="ECO:0000313" key="8">
    <source>
        <dbReference type="EMBL" id="GAA2034565.1"/>
    </source>
</evidence>
<dbReference type="InterPro" id="IPR044068">
    <property type="entry name" value="CB"/>
</dbReference>
<dbReference type="InterPro" id="IPR004107">
    <property type="entry name" value="Integrase_SAM-like_N"/>
</dbReference>
<dbReference type="Gene3D" id="1.10.150.130">
    <property type="match status" value="1"/>
</dbReference>
<dbReference type="SUPFAM" id="SSF56349">
    <property type="entry name" value="DNA breaking-rejoining enzymes"/>
    <property type="match status" value="1"/>
</dbReference>